<dbReference type="AlphaFoldDB" id="A0A8H7F8Z8"/>
<sequence>MELTLDALDHSPRGSEPALRDPFPFPPHLPLLSWISCLKMTTILGPDGEKHHALLVSSDAAKGSDELEVPTCPLRIAEMAIEIQLEKLRVVEAMKARDVLVHKLSDAYTSIREKTETIEHLKQALSTGNPTSVPPSSLPVAWDQNPESAVPRTQVADLEALIQDLRFGPRNTMGPPPTYEEAEDRRASIESNPIAAVPGSNPIAMSTLPLVISTTTALPAPCREERSVQTTILEEPEDMMNVRFAFLASIPLPDNPPDDTLKPIVLPASCTLHEFLGSTSGALRNSLGNYRVLQSLTTKWCPNREEHGYFYSPLFKCSTNPRVTTAHRWQSVDVTARMKHPTECFYNREGLWYYAGSYQAFRLEDLTTKEWAQLATETTTYLVKETVSGRKNVSPQNIYEVSQLYSAGALKIACVGLQCVGFNREVYKAILEHANKFTQAKWKIVNTTTNPLANIGAAANTGGSNTGTGVSGNGNKPGKLPVEMSRPVSPTVLGAPSTGFGVIAAGVGLGNGAVWNTTSTLLSQANNLAILSSDGNDTGHTAEGAMAAYRAGGFKK</sequence>
<feature type="domain" description="DUF6697" evidence="1">
    <location>
        <begin position="283"/>
        <end position="432"/>
    </location>
</feature>
<reference evidence="2 3" key="1">
    <citation type="journal article" name="Sci. Rep.">
        <title>Telomere-to-telomere assembled and centromere annotated genomes of the two main subspecies of the button mushroom Agaricus bisporus reveal especially polymorphic chromosome ends.</title>
        <authorList>
            <person name="Sonnenberg A.S.M."/>
            <person name="Sedaghat-Telgerd N."/>
            <person name="Lavrijssen B."/>
            <person name="Ohm R.A."/>
            <person name="Hendrickx P.M."/>
            <person name="Scholtmeijer K."/>
            <person name="Baars J.J.P."/>
            <person name="van Peer A."/>
        </authorList>
    </citation>
    <scope>NUCLEOTIDE SEQUENCE [LARGE SCALE GENOMIC DNA]</scope>
    <source>
        <strain evidence="2 3">H119_p4</strain>
    </source>
</reference>
<dbReference type="EMBL" id="JABXXO010000003">
    <property type="protein sequence ID" value="KAF7782814.1"/>
    <property type="molecule type" value="Genomic_DNA"/>
</dbReference>
<evidence type="ECO:0000313" key="3">
    <source>
        <dbReference type="Proteomes" id="UP000629468"/>
    </source>
</evidence>
<accession>A0A8H7F8Z8</accession>
<protein>
    <recommendedName>
        <fullName evidence="1">DUF6697 domain-containing protein</fullName>
    </recommendedName>
</protein>
<dbReference type="Proteomes" id="UP000629468">
    <property type="component" value="Unassembled WGS sequence"/>
</dbReference>
<organism evidence="2 3">
    <name type="scientific">Agaricus bisporus var. burnettii</name>
    <dbReference type="NCBI Taxonomy" id="192524"/>
    <lineage>
        <taxon>Eukaryota</taxon>
        <taxon>Fungi</taxon>
        <taxon>Dikarya</taxon>
        <taxon>Basidiomycota</taxon>
        <taxon>Agaricomycotina</taxon>
        <taxon>Agaricomycetes</taxon>
        <taxon>Agaricomycetidae</taxon>
        <taxon>Agaricales</taxon>
        <taxon>Agaricineae</taxon>
        <taxon>Agaricaceae</taxon>
        <taxon>Agaricus</taxon>
    </lineage>
</organism>
<dbReference type="Pfam" id="PF20411">
    <property type="entry name" value="DUF6697"/>
    <property type="match status" value="1"/>
</dbReference>
<evidence type="ECO:0000259" key="1">
    <source>
        <dbReference type="Pfam" id="PF20411"/>
    </source>
</evidence>
<comment type="caution">
    <text evidence="2">The sequence shown here is derived from an EMBL/GenBank/DDBJ whole genome shotgun (WGS) entry which is preliminary data.</text>
</comment>
<name>A0A8H7F8Z8_AGABI</name>
<proteinExistence type="predicted"/>
<dbReference type="InterPro" id="IPR046520">
    <property type="entry name" value="DUF6697"/>
</dbReference>
<gene>
    <name evidence="2" type="ORF">Agabi119p4_2190</name>
</gene>
<evidence type="ECO:0000313" key="2">
    <source>
        <dbReference type="EMBL" id="KAF7782814.1"/>
    </source>
</evidence>